<dbReference type="KEGG" id="tpp:TPASS_0698"/>
<protein>
    <recommendedName>
        <fullName evidence="4">DUF2715 domain-containing protein</fullName>
    </recommendedName>
</protein>
<keyword evidence="1" id="KW-0732">Signal</keyword>
<evidence type="ECO:0000256" key="1">
    <source>
        <dbReference type="SAM" id="SignalP"/>
    </source>
</evidence>
<sequence length="181" mass="18894">MRRLLACSAGVLCFSQLGALELFLSPKIGITSVYQFGSNGGSDGTSSGKGVSFDRLIGRVDLGLILVNGLTISASAESSLTNVFVRAQALIGYAVRVGGLRAIVSSGVNICGDSCATSEGKSSAWYSKLLYSVPLNLEVQYYLTSFAGVAVAASTAVGVRDFNFKEFTLPLSLTIGPTFRV</sequence>
<evidence type="ECO:0008006" key="4">
    <source>
        <dbReference type="Google" id="ProtNLM"/>
    </source>
</evidence>
<dbReference type="Pfam" id="PF10895">
    <property type="entry name" value="DUF2715"/>
    <property type="match status" value="1"/>
</dbReference>
<dbReference type="PATRIC" id="fig|455434.6.peg.691"/>
<dbReference type="AlphaFoldDB" id="A0A0H3BJR6"/>
<gene>
    <name evidence="2" type="ordered locus">TPASS_0698</name>
</gene>
<accession>A0A0H3BJR6</accession>
<feature type="chain" id="PRO_5002605127" description="DUF2715 domain-containing protein" evidence="1">
    <location>
        <begin position="20"/>
        <end position="181"/>
    </location>
</feature>
<dbReference type="InterPro" id="IPR024471">
    <property type="entry name" value="DUF2715"/>
</dbReference>
<organism evidence="2 3">
    <name type="scientific">Treponema pallidum subsp. pallidum (strain SS14)</name>
    <dbReference type="NCBI Taxonomy" id="455434"/>
    <lineage>
        <taxon>Bacteria</taxon>
        <taxon>Pseudomonadati</taxon>
        <taxon>Spirochaetota</taxon>
        <taxon>Spirochaetia</taxon>
        <taxon>Spirochaetales</taxon>
        <taxon>Treponemataceae</taxon>
        <taxon>Treponema</taxon>
    </lineage>
</organism>
<dbReference type="EMBL" id="CP000805">
    <property type="protein sequence ID" value="ACD71116.1"/>
    <property type="molecule type" value="Genomic_DNA"/>
</dbReference>
<proteinExistence type="predicted"/>
<evidence type="ECO:0000313" key="2">
    <source>
        <dbReference type="EMBL" id="ACD71116.1"/>
    </source>
</evidence>
<feature type="signal peptide" evidence="1">
    <location>
        <begin position="1"/>
        <end position="19"/>
    </location>
</feature>
<dbReference type="RefSeq" id="WP_010882143.1">
    <property type="nucleotide sequence ID" value="NC_010741.1"/>
</dbReference>
<name>A0A0H3BJR6_TREPS</name>
<dbReference type="GeneID" id="93876468"/>
<reference evidence="2 3" key="1">
    <citation type="journal article" date="2008" name="BMC Microbiol.">
        <title>Complete genome sequence of Treponema pallidum ssp. pallidum strain SS14 determined with oligonucleotide arrays.</title>
        <authorList>
            <person name="Matejkova P."/>
            <person name="Strouhal M."/>
            <person name="Smajs D."/>
            <person name="Norris S.J."/>
            <person name="Palzkill T."/>
            <person name="Petrosino J.F."/>
            <person name="Sodergren E."/>
            <person name="Norton J.E."/>
            <person name="Singh J."/>
            <person name="Richmond T.A."/>
            <person name="Molla M.N."/>
            <person name="Albert T.J."/>
            <person name="Weinstock G.M."/>
        </authorList>
    </citation>
    <scope>NUCLEOTIDE SEQUENCE [LARGE SCALE GENOMIC DNA]</scope>
    <source>
        <strain evidence="2 3">SS14</strain>
    </source>
</reference>
<evidence type="ECO:0000313" key="3">
    <source>
        <dbReference type="Proteomes" id="UP000001202"/>
    </source>
</evidence>
<dbReference type="Proteomes" id="UP000001202">
    <property type="component" value="Chromosome"/>
</dbReference>